<evidence type="ECO:0000256" key="1">
    <source>
        <dbReference type="SAM" id="MobiDB-lite"/>
    </source>
</evidence>
<feature type="region of interest" description="Disordered" evidence="1">
    <location>
        <begin position="47"/>
        <end position="82"/>
    </location>
</feature>
<evidence type="ECO:0000313" key="3">
    <source>
        <dbReference type="EMBL" id="BAD86859.1"/>
    </source>
</evidence>
<accession>Q5NB07</accession>
<sequence length="121" mass="12874">MVTSRFGLSLKPVTVARVKMGLPPHVVRSRDGCGSLFVCPGQYHPAKKHTTDDSNLGDEKDTFTTKKHTTDKSKLGDGKDTTTKILDIGEGDNDGGGGGGSCRLRQAVIDVMGTGIYHSKI</sequence>
<proteinExistence type="predicted"/>
<dbReference type="Proteomes" id="UP000817658">
    <property type="component" value="Chromosome 1"/>
</dbReference>
<dbReference type="EMBL" id="AP002070">
    <property type="protein sequence ID" value="BAD81345.1"/>
    <property type="molecule type" value="Genomic_DNA"/>
</dbReference>
<dbReference type="EMBL" id="AP002480">
    <property type="protein sequence ID" value="BAD86859.1"/>
    <property type="molecule type" value="Genomic_DNA"/>
</dbReference>
<evidence type="ECO:0000313" key="4">
    <source>
        <dbReference type="Proteomes" id="UP000000763"/>
    </source>
</evidence>
<gene>
    <name evidence="3" type="ORF">P0469E05.6</name>
    <name evidence="2" type="ORF">P0511C01.26</name>
</gene>
<protein>
    <submittedName>
        <fullName evidence="2">Uncharacterized protein</fullName>
    </submittedName>
</protein>
<dbReference type="AlphaFoldDB" id="Q5NB07"/>
<organism evidence="2">
    <name type="scientific">Oryza sativa subsp. japonica</name>
    <name type="common">Rice</name>
    <dbReference type="NCBI Taxonomy" id="39947"/>
    <lineage>
        <taxon>Eukaryota</taxon>
        <taxon>Viridiplantae</taxon>
        <taxon>Streptophyta</taxon>
        <taxon>Embryophyta</taxon>
        <taxon>Tracheophyta</taxon>
        <taxon>Spermatophyta</taxon>
        <taxon>Magnoliopsida</taxon>
        <taxon>Liliopsida</taxon>
        <taxon>Poales</taxon>
        <taxon>Poaceae</taxon>
        <taxon>BOP clade</taxon>
        <taxon>Oryzoideae</taxon>
        <taxon>Oryzeae</taxon>
        <taxon>Oryzinae</taxon>
        <taxon>Oryza</taxon>
        <taxon>Oryza sativa</taxon>
    </lineage>
</organism>
<name>Q5NB07_ORYSJ</name>
<feature type="compositionally biased region" description="Basic and acidic residues" evidence="1">
    <location>
        <begin position="49"/>
        <end position="82"/>
    </location>
</feature>
<dbReference type="Proteomes" id="UP000000763">
    <property type="component" value="Chromosome 1"/>
</dbReference>
<reference evidence="4" key="3">
    <citation type="journal article" date="2008" name="Nucleic Acids Res.">
        <title>The rice annotation project database (RAP-DB): 2008 update.</title>
        <authorList>
            <consortium name="The rice annotation project (RAP)"/>
        </authorList>
    </citation>
    <scope>GENOME REANNOTATION</scope>
    <source>
        <strain evidence="4">cv. Nipponbare</strain>
    </source>
</reference>
<reference evidence="4" key="2">
    <citation type="journal article" date="2005" name="Nature">
        <title>The map-based sequence of the rice genome.</title>
        <authorList>
            <consortium name="International rice genome sequencing project (IRGSP)"/>
            <person name="Matsumoto T."/>
            <person name="Wu J."/>
            <person name="Kanamori H."/>
            <person name="Katayose Y."/>
            <person name="Fujisawa M."/>
            <person name="Namiki N."/>
            <person name="Mizuno H."/>
            <person name="Yamamoto K."/>
            <person name="Antonio B.A."/>
            <person name="Baba T."/>
            <person name="Sakata K."/>
            <person name="Nagamura Y."/>
            <person name="Aoki H."/>
            <person name="Arikawa K."/>
            <person name="Arita K."/>
            <person name="Bito T."/>
            <person name="Chiden Y."/>
            <person name="Fujitsuka N."/>
            <person name="Fukunaka R."/>
            <person name="Hamada M."/>
            <person name="Harada C."/>
            <person name="Hayashi A."/>
            <person name="Hijishita S."/>
            <person name="Honda M."/>
            <person name="Hosokawa S."/>
            <person name="Ichikawa Y."/>
            <person name="Idonuma A."/>
            <person name="Iijima M."/>
            <person name="Ikeda M."/>
            <person name="Ikeno M."/>
            <person name="Ito K."/>
            <person name="Ito S."/>
            <person name="Ito T."/>
            <person name="Ito Y."/>
            <person name="Ito Y."/>
            <person name="Iwabuchi A."/>
            <person name="Kamiya K."/>
            <person name="Karasawa W."/>
            <person name="Kurita K."/>
            <person name="Katagiri S."/>
            <person name="Kikuta A."/>
            <person name="Kobayashi H."/>
            <person name="Kobayashi N."/>
            <person name="Machita K."/>
            <person name="Maehara T."/>
            <person name="Masukawa M."/>
            <person name="Mizubayashi T."/>
            <person name="Mukai Y."/>
            <person name="Nagasaki H."/>
            <person name="Nagata Y."/>
            <person name="Naito S."/>
            <person name="Nakashima M."/>
            <person name="Nakama Y."/>
            <person name="Nakamichi Y."/>
            <person name="Nakamura M."/>
            <person name="Meguro A."/>
            <person name="Negishi M."/>
            <person name="Ohta I."/>
            <person name="Ohta T."/>
            <person name="Okamoto M."/>
            <person name="Ono N."/>
            <person name="Saji S."/>
            <person name="Sakaguchi M."/>
            <person name="Sakai K."/>
            <person name="Shibata M."/>
            <person name="Shimokawa T."/>
            <person name="Song J."/>
            <person name="Takazaki Y."/>
            <person name="Terasawa K."/>
            <person name="Tsugane M."/>
            <person name="Tsuji K."/>
            <person name="Ueda S."/>
            <person name="Waki K."/>
            <person name="Yamagata H."/>
            <person name="Yamamoto M."/>
            <person name="Yamamoto S."/>
            <person name="Yamane H."/>
            <person name="Yoshiki S."/>
            <person name="Yoshihara R."/>
            <person name="Yukawa K."/>
            <person name="Zhong H."/>
            <person name="Yano M."/>
            <person name="Yuan Q."/>
            <person name="Ouyang S."/>
            <person name="Liu J."/>
            <person name="Jones K.M."/>
            <person name="Gansberger K."/>
            <person name="Moffat K."/>
            <person name="Hill J."/>
            <person name="Bera J."/>
            <person name="Fadrosh D."/>
            <person name="Jin S."/>
            <person name="Johri S."/>
            <person name="Kim M."/>
            <person name="Overton L."/>
            <person name="Reardon M."/>
            <person name="Tsitrin T."/>
            <person name="Vuong H."/>
            <person name="Weaver B."/>
            <person name="Ciecko A."/>
            <person name="Tallon L."/>
            <person name="Jackson J."/>
            <person name="Pai G."/>
            <person name="Aken S.V."/>
            <person name="Utterback T."/>
            <person name="Reidmuller S."/>
            <person name="Feldblyum T."/>
            <person name="Hsiao J."/>
            <person name="Zismann V."/>
            <person name="Iobst S."/>
            <person name="de Vazeille A.R."/>
            <person name="Buell C.R."/>
            <person name="Ying K."/>
            <person name="Li Y."/>
            <person name="Lu T."/>
            <person name="Huang Y."/>
            <person name="Zhao Q."/>
            <person name="Feng Q."/>
            <person name="Zhang L."/>
            <person name="Zhu J."/>
            <person name="Weng Q."/>
            <person name="Mu J."/>
            <person name="Lu Y."/>
            <person name="Fan D."/>
            <person name="Liu Y."/>
            <person name="Guan J."/>
            <person name="Zhang Y."/>
            <person name="Yu S."/>
            <person name="Liu X."/>
            <person name="Zhang Y."/>
            <person name="Hong G."/>
            <person name="Han B."/>
            <person name="Choisne N."/>
            <person name="Demange N."/>
            <person name="Orjeda G."/>
            <person name="Samain S."/>
            <person name="Cattolico L."/>
            <person name="Pelletier E."/>
            <person name="Couloux A."/>
            <person name="Segurens B."/>
            <person name="Wincker P."/>
            <person name="D'Hont A."/>
            <person name="Scarpelli C."/>
            <person name="Weissenbach J."/>
            <person name="Salanoubat M."/>
            <person name="Quetier F."/>
            <person name="Yu Y."/>
            <person name="Kim H.R."/>
            <person name="Rambo T."/>
            <person name="Currie J."/>
            <person name="Collura K."/>
            <person name="Luo M."/>
            <person name="Yang T."/>
            <person name="Ammiraju J.S.S."/>
            <person name="Engler F."/>
            <person name="Soderlund C."/>
            <person name="Wing R.A."/>
            <person name="Palmer L.E."/>
            <person name="de la Bastide M."/>
            <person name="Spiegel L."/>
            <person name="Nascimento L."/>
            <person name="Zutavern T."/>
            <person name="O'Shaughnessy A."/>
            <person name="Dike S."/>
            <person name="Dedhia N."/>
            <person name="Preston R."/>
            <person name="Balija V."/>
            <person name="McCombie W.R."/>
            <person name="Chow T."/>
            <person name="Chen H."/>
            <person name="Chung M."/>
            <person name="Chen C."/>
            <person name="Shaw J."/>
            <person name="Wu H."/>
            <person name="Hsiao K."/>
            <person name="Chao Y."/>
            <person name="Chu M."/>
            <person name="Cheng C."/>
            <person name="Hour A."/>
            <person name="Lee P."/>
            <person name="Lin S."/>
            <person name="Lin Y."/>
            <person name="Liou J."/>
            <person name="Liu S."/>
            <person name="Hsing Y."/>
            <person name="Raghuvanshi S."/>
            <person name="Mohanty A."/>
            <person name="Bharti A.K."/>
            <person name="Gaur A."/>
            <person name="Gupta V."/>
            <person name="Kumar D."/>
            <person name="Ravi V."/>
            <person name="Vij S."/>
            <person name="Kapur A."/>
            <person name="Khurana P."/>
            <person name="Khurana P."/>
            <person name="Khurana J.P."/>
            <person name="Tyagi A.K."/>
            <person name="Gaikwad K."/>
            <person name="Singh A."/>
            <person name="Dalal V."/>
            <person name="Srivastava S."/>
            <person name="Dixit A."/>
            <person name="Pal A.K."/>
            <person name="Ghazi I.A."/>
            <person name="Yadav M."/>
            <person name="Pandit A."/>
            <person name="Bhargava A."/>
            <person name="Sureshbabu K."/>
            <person name="Batra K."/>
            <person name="Sharma T.R."/>
            <person name="Mohapatra T."/>
            <person name="Singh N.K."/>
            <person name="Messing J."/>
            <person name="Nelson A.B."/>
            <person name="Fuks G."/>
            <person name="Kavchok S."/>
            <person name="Keizer G."/>
            <person name="Linton E."/>
            <person name="Llaca V."/>
            <person name="Song R."/>
            <person name="Tanyolac B."/>
            <person name="Young S."/>
            <person name="Ho-Il K."/>
            <person name="Hahn J.H."/>
            <person name="Sangsakoo G."/>
            <person name="Vanavichit A."/>
            <person name="de Mattos Luiz.A.T."/>
            <person name="Zimmer P.D."/>
            <person name="Malone G."/>
            <person name="Dellagostin O."/>
            <person name="de Oliveira A.C."/>
            <person name="Bevan M."/>
            <person name="Bancroft I."/>
            <person name="Minx P."/>
            <person name="Cordum H."/>
            <person name="Wilson R."/>
            <person name="Cheng Z."/>
            <person name="Jin W."/>
            <person name="Jiang J."/>
            <person name="Leong S.A."/>
            <person name="Iwama H."/>
            <person name="Gojobori T."/>
            <person name="Itoh T."/>
            <person name="Niimura Y."/>
            <person name="Fujii Y."/>
            <person name="Habara T."/>
            <person name="Sakai H."/>
            <person name="Sato Y."/>
            <person name="Wilson G."/>
            <person name="Kumar K."/>
            <person name="McCouch S."/>
            <person name="Juretic N."/>
            <person name="Hoen D."/>
            <person name="Wright S."/>
            <person name="Bruskiewich R."/>
            <person name="Bureau T."/>
            <person name="Miyao A."/>
            <person name="Hirochika H."/>
            <person name="Nishikawa T."/>
            <person name="Kadowaki K."/>
            <person name="Sugiura M."/>
            <person name="Burr B."/>
            <person name="Sasaki T."/>
        </authorList>
    </citation>
    <scope>NUCLEOTIDE SEQUENCE [LARGE SCALE GENOMIC DNA]</scope>
    <source>
        <strain evidence="4">cv. Nipponbare</strain>
    </source>
</reference>
<reference evidence="2" key="1">
    <citation type="journal article" date="2002" name="Nature">
        <title>The genome sequence and structure of rice chromosome 1.</title>
        <authorList>
            <person name="Sasaki T."/>
            <person name="Matsumoto T."/>
            <person name="Yamamoto K."/>
            <person name="Sakata K."/>
            <person name="Baba T."/>
            <person name="Katayose Y."/>
            <person name="Wu J."/>
            <person name="Niimura Y."/>
            <person name="Cheng Z."/>
            <person name="Nagamura Y."/>
            <person name="Antonio B.A."/>
            <person name="Kanamori H."/>
            <person name="Hosokawa S."/>
            <person name="Masukawa M."/>
            <person name="Arikawa K."/>
            <person name="Chiden Y."/>
            <person name="Hayashi M."/>
            <person name="Okamoto M."/>
            <person name="Ando T."/>
            <person name="Aoki H."/>
            <person name="Arita K."/>
            <person name="Hamada M."/>
            <person name="Harada C."/>
            <person name="Hijishita S."/>
            <person name="Honda M."/>
            <person name="Ichikawa Y."/>
            <person name="Idonuma A."/>
            <person name="Iijima M."/>
            <person name="Ikeda M."/>
            <person name="Ikeno M."/>
            <person name="Itoh S."/>
            <person name="Itoh T."/>
            <person name="Itoh Y."/>
            <person name="Itoh Y."/>
            <person name="Iwabuchi A."/>
            <person name="Kamiya K."/>
            <person name="Karasawa W."/>
            <person name="Katagiri S."/>
            <person name="Kikuta A."/>
            <person name="Kobayashi N."/>
            <person name="Kono I."/>
            <person name="Machita K."/>
            <person name="Maehara T."/>
            <person name="Mizuno H."/>
            <person name="Mizubayashi T."/>
            <person name="Mukai Y."/>
            <person name="Nagasaki H."/>
            <person name="Nakashima M."/>
            <person name="Nakama Y."/>
            <person name="Nakamichi Y."/>
            <person name="Nakamura M."/>
            <person name="Namiki N."/>
            <person name="Negishi M."/>
            <person name="Ohta I."/>
            <person name="Ono N."/>
            <person name="Saji S."/>
            <person name="Sakai K."/>
            <person name="Shibata M."/>
            <person name="Shimokawa T."/>
            <person name="Shomura A."/>
            <person name="Song J."/>
            <person name="Takazaki Y."/>
            <person name="Terasawa K."/>
            <person name="Tsuji K."/>
            <person name="Waki K."/>
            <person name="Yamagata H."/>
            <person name="Yamane H."/>
            <person name="Yoshiki S."/>
            <person name="Yoshihara R."/>
            <person name="Yukawa K."/>
            <person name="Zhong H."/>
            <person name="Iwama H."/>
            <person name="Endo T."/>
            <person name="Ito H."/>
            <person name="Hahn J.H."/>
            <person name="Kim H.I."/>
            <person name="Eun M.Y."/>
            <person name="Yano M."/>
            <person name="Jiang J."/>
            <person name="Gojobori T."/>
        </authorList>
    </citation>
    <scope>NUCLEOTIDE SEQUENCE</scope>
</reference>
<evidence type="ECO:0000313" key="2">
    <source>
        <dbReference type="EMBL" id="BAD81345.1"/>
    </source>
</evidence>